<dbReference type="OrthoDB" id="370110at2"/>
<keyword evidence="2" id="KW-0503">Monooxygenase</keyword>
<reference evidence="2 3" key="1">
    <citation type="journal article" date="2011" name="J. Bacteriol.">
        <title>Genome sequence of Salinisphaera shabanensis, a gammaproteobacterium from the harsh, variable environment of the brine-seawater interface of the Shaban Deep in the Red Sea.</title>
        <authorList>
            <person name="Antunes A."/>
            <person name="Alam I."/>
            <person name="Bajic V.B."/>
            <person name="Stingl U."/>
        </authorList>
    </citation>
    <scope>NUCLEOTIDE SEQUENCE [LARGE SCALE GENOMIC DNA]</scope>
    <source>
        <strain evidence="2 3">E1L3A</strain>
    </source>
</reference>
<organism evidence="2 3">
    <name type="scientific">Salinisphaera shabanensis E1L3A</name>
    <dbReference type="NCBI Taxonomy" id="1033802"/>
    <lineage>
        <taxon>Bacteria</taxon>
        <taxon>Pseudomonadati</taxon>
        <taxon>Pseudomonadota</taxon>
        <taxon>Gammaproteobacteria</taxon>
        <taxon>Salinisphaerales</taxon>
        <taxon>Salinisphaeraceae</taxon>
        <taxon>Salinisphaera</taxon>
    </lineage>
</organism>
<dbReference type="GO" id="GO:0004497">
    <property type="term" value="F:monooxygenase activity"/>
    <property type="evidence" value="ECO:0007669"/>
    <property type="project" value="UniProtKB-KW"/>
</dbReference>
<dbReference type="STRING" id="1033802.SSPSH_001858"/>
<dbReference type="PRINTS" id="PR00368">
    <property type="entry name" value="FADPNR"/>
</dbReference>
<dbReference type="PANTHER" id="PTHR38663:SF1">
    <property type="entry name" value="L-ORNITHINE N(5)-MONOOXYGENASE"/>
    <property type="match status" value="1"/>
</dbReference>
<dbReference type="SUPFAM" id="SSF51905">
    <property type="entry name" value="FAD/NAD(P)-binding domain"/>
    <property type="match status" value="1"/>
</dbReference>
<feature type="domain" description="FAD/NAD(P)-binding" evidence="1">
    <location>
        <begin position="2"/>
        <end position="331"/>
    </location>
</feature>
<dbReference type="EC" id="1.14.13.8" evidence="2"/>
<dbReference type="AlphaFoldDB" id="U2FTD0"/>
<evidence type="ECO:0000313" key="2">
    <source>
        <dbReference type="EMBL" id="ERJ19249.1"/>
    </source>
</evidence>
<evidence type="ECO:0000313" key="3">
    <source>
        <dbReference type="Proteomes" id="UP000006242"/>
    </source>
</evidence>
<reference evidence="2 3" key="2">
    <citation type="journal article" date="2013" name="PLoS ONE">
        <title>INDIGO - INtegrated Data Warehouse of MIcrobial GenOmes with Examples from the Red Sea Extremophiles.</title>
        <authorList>
            <person name="Alam I."/>
            <person name="Antunes A."/>
            <person name="Kamau A.A."/>
            <person name="Ba Alawi W."/>
            <person name="Kalkatawi M."/>
            <person name="Stingl U."/>
            <person name="Bajic V.B."/>
        </authorList>
    </citation>
    <scope>NUCLEOTIDE SEQUENCE [LARGE SCALE GENOMIC DNA]</scope>
    <source>
        <strain evidence="2 3">E1L3A</strain>
    </source>
</reference>
<dbReference type="Proteomes" id="UP000006242">
    <property type="component" value="Unassembled WGS sequence"/>
</dbReference>
<sequence length="375" mass="40866">MYDWLIVGGGLHGSFVAQSIAAAAPRARLAVIDDRPALAAWRRRADACGMTYLRSSNAHHLGQRADSLRVFAGEHGFDGANELGYYRRPSRALFEAHAAQALAEPPRIAARAERIERLSRGWRVHTTDGARHDTARLVLALGPNAPYRPAWAIRCEHVYDRDFDINTSTDMHVAVVGGGITGAQLALRLRGLGHAVCWVTREAPRRADFDSDPCYAGPRCLTPFANTPVEQRTALLAEARQPGTLPPDVFARITAALAAGDIAWRRGSVAVRDDHGLLFDDGRRLDADRVILATGFEPWPAENSLLDRCIRNFDLRCDRDGHVFMNDDLEAAPGLHLLGRPASLQLGPMAGNIKGARLAGARLSRVAQGNARHVA</sequence>
<accession>U2FTD0</accession>
<proteinExistence type="predicted"/>
<keyword evidence="2" id="KW-0560">Oxidoreductase</keyword>
<gene>
    <name evidence="2" type="ORF">SSPSH_001858</name>
</gene>
<dbReference type="RefSeq" id="WP_006914846.1">
    <property type="nucleotide sequence ID" value="NZ_AFNV02000011.1"/>
</dbReference>
<keyword evidence="3" id="KW-1185">Reference proteome</keyword>
<name>U2FTD0_9GAMM</name>
<evidence type="ECO:0000259" key="1">
    <source>
        <dbReference type="Pfam" id="PF07992"/>
    </source>
</evidence>
<protein>
    <submittedName>
        <fullName evidence="2">Dimethylaniline monooxygenase N-oxide forming protein</fullName>
        <ecNumber evidence="2">1.14.13.8</ecNumber>
    </submittedName>
</protein>
<dbReference type="eggNOG" id="COG2072">
    <property type="taxonomic scope" value="Bacteria"/>
</dbReference>
<dbReference type="PANTHER" id="PTHR38663">
    <property type="match status" value="1"/>
</dbReference>
<dbReference type="Pfam" id="PF07992">
    <property type="entry name" value="Pyr_redox_2"/>
    <property type="match status" value="1"/>
</dbReference>
<dbReference type="Gene3D" id="3.50.50.60">
    <property type="entry name" value="FAD/NAD(P)-binding domain"/>
    <property type="match status" value="1"/>
</dbReference>
<dbReference type="InterPro" id="IPR036188">
    <property type="entry name" value="FAD/NAD-bd_sf"/>
</dbReference>
<comment type="caution">
    <text evidence="2">The sequence shown here is derived from an EMBL/GenBank/DDBJ whole genome shotgun (WGS) entry which is preliminary data.</text>
</comment>
<dbReference type="InterPro" id="IPR023753">
    <property type="entry name" value="FAD/NAD-binding_dom"/>
</dbReference>
<dbReference type="EMBL" id="AFNV02000011">
    <property type="protein sequence ID" value="ERJ19249.1"/>
    <property type="molecule type" value="Genomic_DNA"/>
</dbReference>